<organism evidence="1 2">
    <name type="scientific">Nannocystis exedens</name>
    <dbReference type="NCBI Taxonomy" id="54"/>
    <lineage>
        <taxon>Bacteria</taxon>
        <taxon>Pseudomonadati</taxon>
        <taxon>Myxococcota</taxon>
        <taxon>Polyangia</taxon>
        <taxon>Nannocystales</taxon>
        <taxon>Nannocystaceae</taxon>
        <taxon>Nannocystis</taxon>
    </lineage>
</organism>
<dbReference type="EMBL" id="FOMX01000022">
    <property type="protein sequence ID" value="SFE90381.1"/>
    <property type="molecule type" value="Genomic_DNA"/>
</dbReference>
<dbReference type="STRING" id="54.SAMN02745121_06005"/>
<protein>
    <submittedName>
        <fullName evidence="1">Uncharacterized protein</fullName>
    </submittedName>
</protein>
<evidence type="ECO:0000313" key="2">
    <source>
        <dbReference type="Proteomes" id="UP000199400"/>
    </source>
</evidence>
<name>A0A1I2ED40_9BACT</name>
<dbReference type="AlphaFoldDB" id="A0A1I2ED40"/>
<sequence length="206" mass="21636">MRRDVVLKTGVAAGPVANLDIDLNASFTTELTGTTITWEDDSSSDPEEKTEFKMSFLNVGGANVGALTVKLVGNPCPDVAATVTKTARQTTDPTATSGSVALLDPADDTYERVWRQAVSNSRVQVLDNVAKVDIRVKAEAGYTVNQAVGSATDNTLIVNYSFVDATGTAVVSGSVRFDTVATAAAGYTLGNIRIVDTDSGASIRRR</sequence>
<evidence type="ECO:0000313" key="1">
    <source>
        <dbReference type="EMBL" id="SFE90381.1"/>
    </source>
</evidence>
<accession>A0A1I2ED40</accession>
<proteinExistence type="predicted"/>
<dbReference type="Proteomes" id="UP000199400">
    <property type="component" value="Unassembled WGS sequence"/>
</dbReference>
<keyword evidence="2" id="KW-1185">Reference proteome</keyword>
<reference evidence="2" key="1">
    <citation type="submission" date="2016-10" db="EMBL/GenBank/DDBJ databases">
        <authorList>
            <person name="Varghese N."/>
            <person name="Submissions S."/>
        </authorList>
    </citation>
    <scope>NUCLEOTIDE SEQUENCE [LARGE SCALE GENOMIC DNA]</scope>
    <source>
        <strain evidence="2">ATCC 25963</strain>
    </source>
</reference>
<gene>
    <name evidence="1" type="ORF">SAMN02745121_06005</name>
</gene>